<feature type="transmembrane region" description="Helical" evidence="18">
    <location>
        <begin position="311"/>
        <end position="332"/>
    </location>
</feature>
<evidence type="ECO:0000256" key="8">
    <source>
        <dbReference type="ARBA" id="ARBA00022692"/>
    </source>
</evidence>
<organism evidence="20">
    <name type="scientific">Mystilus priamus</name>
    <dbReference type="NCBI Taxonomy" id="2813419"/>
    <lineage>
        <taxon>Eukaryota</taxon>
        <taxon>Metazoa</taxon>
        <taxon>Ecdysozoa</taxon>
        <taxon>Arthropoda</taxon>
        <taxon>Hexapoda</taxon>
        <taxon>Insecta</taxon>
        <taxon>Pterygota</taxon>
        <taxon>Neoptera</taxon>
        <taxon>Paraneoptera</taxon>
        <taxon>Hemiptera</taxon>
        <taxon>Heteroptera</taxon>
        <taxon>Panheteroptera</taxon>
        <taxon>Cimicomorpha</taxon>
        <taxon>Miridae</taxon>
        <taxon>Mecistoscelini</taxon>
        <taxon>Mystilus</taxon>
    </lineage>
</organism>
<keyword evidence="14 18" id="KW-0830">Ubiquinone</keyword>
<evidence type="ECO:0000256" key="10">
    <source>
        <dbReference type="ARBA" id="ARBA00022967"/>
    </source>
</evidence>
<keyword evidence="12 18" id="KW-1133">Transmembrane helix</keyword>
<accession>A0A8T9ZY04</accession>
<dbReference type="EC" id="7.1.1.2" evidence="4 18"/>
<feature type="transmembrane region" description="Helical" evidence="18">
    <location>
        <begin position="239"/>
        <end position="259"/>
    </location>
</feature>
<evidence type="ECO:0000256" key="1">
    <source>
        <dbReference type="ARBA" id="ARBA00003257"/>
    </source>
</evidence>
<dbReference type="GO" id="GO:0006120">
    <property type="term" value="P:mitochondrial electron transport, NADH to ubiquinone"/>
    <property type="evidence" value="ECO:0007669"/>
    <property type="project" value="InterPro"/>
</dbReference>
<reference evidence="20" key="1">
    <citation type="journal article" date="2022" name="Cladistics">
        <title>Diversification of the phytophagous lineages of true bugs (Insecta: Hemiptera: Heteroptera) shortly after that of the flowering plants.</title>
        <authorList>
            <person name="Ye F."/>
            <person name="Kment P."/>
            <person name="Redei D."/>
            <person name="Luo J.Y."/>
            <person name="Wang Y.H."/>
            <person name="Kuechler S.M."/>
            <person name="Zhang W.W."/>
            <person name="Chen P.P."/>
            <person name="Wu H.Y."/>
            <person name="Wu Y.Z."/>
            <person name="Sun X.Y."/>
            <person name="Ding L."/>
            <person name="Wang Y.R."/>
            <person name="Xie Q."/>
        </authorList>
    </citation>
    <scope>NUCLEOTIDE SEQUENCE</scope>
</reference>
<keyword evidence="9 18" id="KW-0999">Mitochondrion inner membrane</keyword>
<sequence length="335" mass="39573">MKSSSKMLFFLMLNISALMILSSSNWINLWMGLEMNLMSFIPLMYKPKNNNLSQSSMMYFLIQSMASIIFIMTLLSNMYMFGNMSPFKESMMKITMTISMMMKLGMPPFHMWFPEIMSKMKWNMCLLLMTLQKVSPIYIMSLIMVNNIYSLAMVALSTLSGSILGLNHNSIRKIMAYSSINHLGWLMMCSVMYKKLWMMYMLLYTLLTTMMCFHFKYYNILYINQFNMKPIKMMEKMSMLFLMLSMGGMPPFLGFLPKWISLEYMIMSNEYTLMLVMMLSSLITMVYYMRMASYMMLSMSLSQKWMMMNNMTMLPTMFFTVNLLLPLMMLSMNFL</sequence>
<evidence type="ECO:0000256" key="6">
    <source>
        <dbReference type="ARBA" id="ARBA00022448"/>
    </source>
</evidence>
<evidence type="ECO:0000256" key="7">
    <source>
        <dbReference type="ARBA" id="ARBA00022660"/>
    </source>
</evidence>
<dbReference type="EMBL" id="MW619697">
    <property type="protein sequence ID" value="UPL65946.1"/>
    <property type="molecule type" value="Genomic_DNA"/>
</dbReference>
<dbReference type="AlphaFoldDB" id="A0A8T9ZY04"/>
<proteinExistence type="inferred from homology"/>
<comment type="similarity">
    <text evidence="3 18">Belongs to the complex I subunit 2 family.</text>
</comment>
<keyword evidence="16 18" id="KW-0472">Membrane</keyword>
<evidence type="ECO:0000256" key="9">
    <source>
        <dbReference type="ARBA" id="ARBA00022792"/>
    </source>
</evidence>
<evidence type="ECO:0000256" key="13">
    <source>
        <dbReference type="ARBA" id="ARBA00023027"/>
    </source>
</evidence>
<evidence type="ECO:0000256" key="5">
    <source>
        <dbReference type="ARBA" id="ARBA00021008"/>
    </source>
</evidence>
<feature type="transmembrane region" description="Helical" evidence="18">
    <location>
        <begin position="199"/>
        <end position="218"/>
    </location>
</feature>
<comment type="function">
    <text evidence="18">Core subunit of the mitochondrial membrane respiratory chain NADH dehydrogenase (Complex I) which catalyzes electron transfer from NADH through the respiratory chain, using ubiquinone as an electron acceptor. Essential for the catalytic activity and assembly of complex I.</text>
</comment>
<dbReference type="GO" id="GO:0008137">
    <property type="term" value="F:NADH dehydrogenase (ubiquinone) activity"/>
    <property type="evidence" value="ECO:0007669"/>
    <property type="project" value="UniProtKB-EC"/>
</dbReference>
<evidence type="ECO:0000256" key="11">
    <source>
        <dbReference type="ARBA" id="ARBA00022982"/>
    </source>
</evidence>
<dbReference type="PANTHER" id="PTHR46552">
    <property type="entry name" value="NADH-UBIQUINONE OXIDOREDUCTASE CHAIN 2"/>
    <property type="match status" value="1"/>
</dbReference>
<evidence type="ECO:0000256" key="14">
    <source>
        <dbReference type="ARBA" id="ARBA00023075"/>
    </source>
</evidence>
<feature type="transmembrane region" description="Helical" evidence="18">
    <location>
        <begin position="94"/>
        <end position="113"/>
    </location>
</feature>
<keyword evidence="6" id="KW-0813">Transport</keyword>
<dbReference type="PRINTS" id="PR01436">
    <property type="entry name" value="NADHDHGNASE2"/>
</dbReference>
<dbReference type="Pfam" id="PF00361">
    <property type="entry name" value="Proton_antipo_M"/>
    <property type="match status" value="1"/>
</dbReference>
<geneLocation type="mitochondrion" evidence="20"/>
<feature type="domain" description="NADH:quinone oxidoreductase/Mrp antiporter transmembrane" evidence="19">
    <location>
        <begin position="23"/>
        <end position="284"/>
    </location>
</feature>
<keyword evidence="8 18" id="KW-0812">Transmembrane</keyword>
<dbReference type="InterPro" id="IPR003917">
    <property type="entry name" value="NADH_UbQ_OxRdtase_chain2"/>
</dbReference>
<evidence type="ECO:0000256" key="15">
    <source>
        <dbReference type="ARBA" id="ARBA00023128"/>
    </source>
</evidence>
<dbReference type="InterPro" id="IPR001750">
    <property type="entry name" value="ND/Mrp_TM"/>
</dbReference>
<comment type="catalytic activity">
    <reaction evidence="17 18">
        <text>a ubiquinone + NADH + 5 H(+)(in) = a ubiquinol + NAD(+) + 4 H(+)(out)</text>
        <dbReference type="Rhea" id="RHEA:29091"/>
        <dbReference type="Rhea" id="RHEA-COMP:9565"/>
        <dbReference type="Rhea" id="RHEA-COMP:9566"/>
        <dbReference type="ChEBI" id="CHEBI:15378"/>
        <dbReference type="ChEBI" id="CHEBI:16389"/>
        <dbReference type="ChEBI" id="CHEBI:17976"/>
        <dbReference type="ChEBI" id="CHEBI:57540"/>
        <dbReference type="ChEBI" id="CHEBI:57945"/>
        <dbReference type="EC" id="7.1.1.2"/>
    </reaction>
</comment>
<keyword evidence="15 18" id="KW-0496">Mitochondrion</keyword>
<evidence type="ECO:0000256" key="2">
    <source>
        <dbReference type="ARBA" id="ARBA00004448"/>
    </source>
</evidence>
<evidence type="ECO:0000313" key="20">
    <source>
        <dbReference type="EMBL" id="UPL65946.1"/>
    </source>
</evidence>
<keyword evidence="7 18" id="KW-0679">Respiratory chain</keyword>
<evidence type="ECO:0000256" key="18">
    <source>
        <dbReference type="RuleBase" id="RU003403"/>
    </source>
</evidence>
<dbReference type="PANTHER" id="PTHR46552:SF1">
    <property type="entry name" value="NADH-UBIQUINONE OXIDOREDUCTASE CHAIN 2"/>
    <property type="match status" value="1"/>
</dbReference>
<dbReference type="InterPro" id="IPR050175">
    <property type="entry name" value="Complex_I_Subunit_2"/>
</dbReference>
<evidence type="ECO:0000256" key="4">
    <source>
        <dbReference type="ARBA" id="ARBA00012944"/>
    </source>
</evidence>
<feature type="transmembrane region" description="Helical" evidence="18">
    <location>
        <begin position="57"/>
        <end position="82"/>
    </location>
</feature>
<evidence type="ECO:0000256" key="16">
    <source>
        <dbReference type="ARBA" id="ARBA00023136"/>
    </source>
</evidence>
<protein>
    <recommendedName>
        <fullName evidence="5 18">NADH-ubiquinone oxidoreductase chain 2</fullName>
        <ecNumber evidence="4 18">7.1.1.2</ecNumber>
    </recommendedName>
</protein>
<evidence type="ECO:0000256" key="17">
    <source>
        <dbReference type="ARBA" id="ARBA00049551"/>
    </source>
</evidence>
<comment type="subcellular location">
    <subcellularLocation>
        <location evidence="2 18">Mitochondrion inner membrane</location>
        <topology evidence="2 18">Multi-pass membrane protein</topology>
    </subcellularLocation>
</comment>
<name>A0A8T9ZY04_9HEMI</name>
<evidence type="ECO:0000256" key="3">
    <source>
        <dbReference type="ARBA" id="ARBA00007012"/>
    </source>
</evidence>
<keyword evidence="11 18" id="KW-0249">Electron transport</keyword>
<dbReference type="GO" id="GO:0005743">
    <property type="term" value="C:mitochondrial inner membrane"/>
    <property type="evidence" value="ECO:0007669"/>
    <property type="project" value="UniProtKB-SubCell"/>
</dbReference>
<keyword evidence="13 18" id="KW-0520">NAD</keyword>
<evidence type="ECO:0000259" key="19">
    <source>
        <dbReference type="Pfam" id="PF00361"/>
    </source>
</evidence>
<evidence type="ECO:0000256" key="12">
    <source>
        <dbReference type="ARBA" id="ARBA00022989"/>
    </source>
</evidence>
<comment type="function">
    <text evidence="1">Core subunit of the mitochondrial membrane respiratory chain NADH dehydrogenase (Complex I) that is believed to belong to the minimal assembly required for catalysis. Complex I functions in the transfer of electrons from NADH to the respiratory chain. The immediate electron acceptor for the enzyme is believed to be ubiquinone.</text>
</comment>
<keyword evidence="10 18" id="KW-1278">Translocase</keyword>
<feature type="transmembrane region" description="Helical" evidence="18">
    <location>
        <begin position="271"/>
        <end position="290"/>
    </location>
</feature>